<accession>A0A2I6S3C1</accession>
<dbReference type="Proteomes" id="UP000242205">
    <property type="component" value="Chromosome"/>
</dbReference>
<protein>
    <submittedName>
        <fullName evidence="2">DUF4332 domain-containing protein</fullName>
    </submittedName>
</protein>
<reference evidence="2 3" key="1">
    <citation type="submission" date="2018-01" db="EMBL/GenBank/DDBJ databases">
        <authorList>
            <person name="Fu G.-Y."/>
        </authorList>
    </citation>
    <scope>NUCLEOTIDE SEQUENCE [LARGE SCALE GENOMIC DNA]</scope>
    <source>
        <strain evidence="2 3">SY39</strain>
    </source>
</reference>
<dbReference type="OrthoDB" id="9794786at2"/>
<name>A0A2I6S3C1_9RHOO</name>
<gene>
    <name evidence="2" type="ORF">C0099_01465</name>
</gene>
<dbReference type="InterPro" id="IPR025567">
    <property type="entry name" value="DUF4332"/>
</dbReference>
<evidence type="ECO:0000313" key="3">
    <source>
        <dbReference type="Proteomes" id="UP000242205"/>
    </source>
</evidence>
<dbReference type="RefSeq" id="WP_102245791.1">
    <property type="nucleotide sequence ID" value="NZ_CP025682.1"/>
</dbReference>
<sequence>MANKKIEDVEGIGPAIGTKLKAVGIKDTDGLLERSKTPAGRKALAKDSGLTDKQVLRFANMVDLYRISGVGSEYAELLEAAGVDTVPELARRRPDNLSAAMAELNEKKKLVRRAPTESEVGKWVEQAKHLPRVLEY</sequence>
<evidence type="ECO:0000313" key="2">
    <source>
        <dbReference type="EMBL" id="AUN93717.1"/>
    </source>
</evidence>
<dbReference type="AlphaFoldDB" id="A0A2I6S3C1"/>
<keyword evidence="3" id="KW-1185">Reference proteome</keyword>
<dbReference type="EMBL" id="CP025682">
    <property type="protein sequence ID" value="AUN93717.1"/>
    <property type="molecule type" value="Genomic_DNA"/>
</dbReference>
<evidence type="ECO:0000259" key="1">
    <source>
        <dbReference type="Pfam" id="PF14229"/>
    </source>
</evidence>
<organism evidence="2 3">
    <name type="scientific">Pseudazoarcus pumilus</name>
    <dbReference type="NCBI Taxonomy" id="2067960"/>
    <lineage>
        <taxon>Bacteria</taxon>
        <taxon>Pseudomonadati</taxon>
        <taxon>Pseudomonadota</taxon>
        <taxon>Betaproteobacteria</taxon>
        <taxon>Rhodocyclales</taxon>
        <taxon>Zoogloeaceae</taxon>
        <taxon>Pseudazoarcus</taxon>
    </lineage>
</organism>
<dbReference type="KEGG" id="atw:C0099_01465"/>
<dbReference type="Gene3D" id="1.10.150.20">
    <property type="entry name" value="5' to 3' exonuclease, C-terminal subdomain"/>
    <property type="match status" value="2"/>
</dbReference>
<feature type="domain" description="DUF4332" evidence="1">
    <location>
        <begin position="10"/>
        <end position="130"/>
    </location>
</feature>
<proteinExistence type="predicted"/>
<dbReference type="Pfam" id="PF14229">
    <property type="entry name" value="DUF4332"/>
    <property type="match status" value="1"/>
</dbReference>